<dbReference type="EMBL" id="CM047906">
    <property type="protein sequence ID" value="KAJ0085951.1"/>
    <property type="molecule type" value="Genomic_DNA"/>
</dbReference>
<proteinExistence type="predicted"/>
<protein>
    <submittedName>
        <fullName evidence="1">Uncharacterized protein</fullName>
    </submittedName>
</protein>
<comment type="caution">
    <text evidence="1">The sequence shown here is derived from an EMBL/GenBank/DDBJ whole genome shotgun (WGS) entry which is preliminary data.</text>
</comment>
<organism evidence="1 2">
    <name type="scientific">Pistacia atlantica</name>
    <dbReference type="NCBI Taxonomy" id="434234"/>
    <lineage>
        <taxon>Eukaryota</taxon>
        <taxon>Viridiplantae</taxon>
        <taxon>Streptophyta</taxon>
        <taxon>Embryophyta</taxon>
        <taxon>Tracheophyta</taxon>
        <taxon>Spermatophyta</taxon>
        <taxon>Magnoliopsida</taxon>
        <taxon>eudicotyledons</taxon>
        <taxon>Gunneridae</taxon>
        <taxon>Pentapetalae</taxon>
        <taxon>rosids</taxon>
        <taxon>malvids</taxon>
        <taxon>Sapindales</taxon>
        <taxon>Anacardiaceae</taxon>
        <taxon>Pistacia</taxon>
    </lineage>
</organism>
<sequence length="62" mass="7240">MRDLSQHNQVQNYNPNHPKCLGVAADAKCMLLILIMHLWKFKWYGLPMDGCKRCPHCKSNQL</sequence>
<evidence type="ECO:0000313" key="2">
    <source>
        <dbReference type="Proteomes" id="UP001164250"/>
    </source>
</evidence>
<accession>A0ACC1AIA5</accession>
<keyword evidence="2" id="KW-1185">Reference proteome</keyword>
<name>A0ACC1AIA5_9ROSI</name>
<evidence type="ECO:0000313" key="1">
    <source>
        <dbReference type="EMBL" id="KAJ0085951.1"/>
    </source>
</evidence>
<reference evidence="2" key="1">
    <citation type="journal article" date="2023" name="G3 (Bethesda)">
        <title>Genome assembly and association tests identify interacting loci associated with vigor, precocity, and sex in interspecific pistachio rootstocks.</title>
        <authorList>
            <person name="Palmer W."/>
            <person name="Jacygrad E."/>
            <person name="Sagayaradj S."/>
            <person name="Cavanaugh K."/>
            <person name="Han R."/>
            <person name="Bertier L."/>
            <person name="Beede B."/>
            <person name="Kafkas S."/>
            <person name="Golino D."/>
            <person name="Preece J."/>
            <person name="Michelmore R."/>
        </authorList>
    </citation>
    <scope>NUCLEOTIDE SEQUENCE [LARGE SCALE GENOMIC DNA]</scope>
</reference>
<dbReference type="Proteomes" id="UP001164250">
    <property type="component" value="Chromosome 10"/>
</dbReference>
<gene>
    <name evidence="1" type="ORF">Patl1_07720</name>
</gene>